<dbReference type="Pfam" id="PF19225">
    <property type="entry name" value="Spo16_N"/>
    <property type="match status" value="1"/>
</dbReference>
<evidence type="ECO:0000313" key="4">
    <source>
        <dbReference type="Proteomes" id="UP000009009"/>
    </source>
</evidence>
<dbReference type="InterPro" id="IPR043637">
    <property type="entry name" value="Spo16_N"/>
</dbReference>
<gene>
    <name evidence="3" type="ORF">VIN7_7613</name>
</gene>
<protein>
    <submittedName>
        <fullName evidence="3">Spo16p</fullName>
    </submittedName>
</protein>
<dbReference type="AlphaFoldDB" id="H0GVY5"/>
<evidence type="ECO:0000313" key="3">
    <source>
        <dbReference type="EMBL" id="EHN02034.1"/>
    </source>
</evidence>
<dbReference type="GO" id="GO:0007130">
    <property type="term" value="P:synaptonemal complex assembly"/>
    <property type="evidence" value="ECO:0007669"/>
    <property type="project" value="InterPro"/>
</dbReference>
<dbReference type="HOGENOM" id="CLU_1378842_0_0_1"/>
<name>H0GVY5_SACCK</name>
<dbReference type="PhylomeDB" id="H0GVY5"/>
<dbReference type="OrthoDB" id="4042759at2759"/>
<dbReference type="GO" id="GO:0000217">
    <property type="term" value="F:DNA secondary structure binding"/>
    <property type="evidence" value="ECO:0007669"/>
    <property type="project" value="InterPro"/>
</dbReference>
<sequence length="199" mass="23345">MTKFLWDVRGLQEVLGVDEHSLVQCVTVDTSRLVSQLDKELQNEESGVDLAVKQLQLLIENVYNKIRRDSGVPSDRSLVINLNFTNLKFSVAYWDILLERSLDLMANEAPKTNARYFITEATPMERDRYVETNLNFQTFKVNQRRVRNSVDMDEFIDFEILIKQIIFDLFKRNDIPEQDFEAILSRFHNLESLMLAFSE</sequence>
<keyword evidence="4" id="KW-1185">Reference proteome</keyword>
<dbReference type="Pfam" id="PF21698">
    <property type="entry name" value="Spo16_C"/>
    <property type="match status" value="1"/>
</dbReference>
<feature type="domain" description="Spo16 protein N-terminal" evidence="1">
    <location>
        <begin position="23"/>
        <end position="147"/>
    </location>
</feature>
<organism evidence="3 4">
    <name type="scientific">Saccharomyces cerevisiae x Saccharomyces kudriavzevii (strain VIN7)</name>
    <name type="common">Yeast</name>
    <dbReference type="NCBI Taxonomy" id="1095631"/>
    <lineage>
        <taxon>Eukaryota</taxon>
        <taxon>Fungi</taxon>
        <taxon>Dikarya</taxon>
        <taxon>Ascomycota</taxon>
        <taxon>Saccharomycotina</taxon>
        <taxon>Saccharomycetes</taxon>
        <taxon>Saccharomycetales</taxon>
        <taxon>Saccharomycetaceae</taxon>
        <taxon>Saccharomyces</taxon>
    </lineage>
</organism>
<feature type="domain" description="Spo16 protein C-terminal" evidence="2">
    <location>
        <begin position="155"/>
        <end position="197"/>
    </location>
</feature>
<accession>H0GVY5</accession>
<evidence type="ECO:0000259" key="1">
    <source>
        <dbReference type="Pfam" id="PF19225"/>
    </source>
</evidence>
<dbReference type="Proteomes" id="UP000009009">
    <property type="component" value="Unassembled WGS sequence"/>
</dbReference>
<proteinExistence type="predicted"/>
<dbReference type="GO" id="GO:0010520">
    <property type="term" value="P:regulation of reciprocal meiotic recombination"/>
    <property type="evidence" value="ECO:0007669"/>
    <property type="project" value="InterPro"/>
</dbReference>
<dbReference type="EMBL" id="AGVY01000245">
    <property type="protein sequence ID" value="EHN02034.1"/>
    <property type="molecule type" value="Genomic_DNA"/>
</dbReference>
<comment type="caution">
    <text evidence="3">The sequence shown here is derived from an EMBL/GenBank/DDBJ whole genome shotgun (WGS) entry which is preliminary data.</text>
</comment>
<evidence type="ECO:0000259" key="2">
    <source>
        <dbReference type="Pfam" id="PF21698"/>
    </source>
</evidence>
<dbReference type="InterPro" id="IPR048323">
    <property type="entry name" value="Spo16_C"/>
</dbReference>
<reference evidence="3 4" key="1">
    <citation type="journal article" date="2012" name="FEMS Yeast Res.">
        <title>The genome sequence of the wine yeast VIN7 reveals an allotriploid hybrid genome with Saccharomyces cerevisiae and Saccharomyces kudriavzevii origins.</title>
        <authorList>
            <person name="Borneman A.R."/>
            <person name="Desany B.A."/>
            <person name="Riches D."/>
            <person name="Affourtit J.P."/>
            <person name="Forgan A.H."/>
            <person name="Pretorius I.S."/>
            <person name="Egholm M."/>
            <person name="Chambers P.J."/>
        </authorList>
    </citation>
    <scope>NUCLEOTIDE SEQUENCE [LARGE SCALE GENOMIC DNA]</scope>
    <source>
        <strain evidence="3 4">VIN7</strain>
    </source>
</reference>